<dbReference type="PANTHER" id="PTHR30157">
    <property type="entry name" value="FERRIC REDUCTASE, NADPH-DEPENDENT"/>
    <property type="match status" value="1"/>
</dbReference>
<gene>
    <name evidence="3" type="ORF">ACFSYH_07690</name>
</gene>
<dbReference type="Pfam" id="PF04954">
    <property type="entry name" value="SIP"/>
    <property type="match status" value="1"/>
</dbReference>
<proteinExistence type="predicted"/>
<dbReference type="InterPro" id="IPR039374">
    <property type="entry name" value="SIP_fam"/>
</dbReference>
<feature type="domain" description="SIP-like Rossmann fold" evidence="1">
    <location>
        <begin position="132"/>
        <end position="245"/>
    </location>
</feature>
<dbReference type="PANTHER" id="PTHR30157:SF0">
    <property type="entry name" value="NADPH-DEPENDENT FERRIC-CHELATE REDUCTASE"/>
    <property type="match status" value="1"/>
</dbReference>
<evidence type="ECO:0000313" key="3">
    <source>
        <dbReference type="EMBL" id="MFD2840455.1"/>
    </source>
</evidence>
<evidence type="ECO:0000313" key="4">
    <source>
        <dbReference type="Proteomes" id="UP001597391"/>
    </source>
</evidence>
<dbReference type="Pfam" id="PF08021">
    <property type="entry name" value="FAD_binding_9"/>
    <property type="match status" value="1"/>
</dbReference>
<dbReference type="InterPro" id="IPR007037">
    <property type="entry name" value="SIP_rossman_dom"/>
</dbReference>
<accession>A0ABW5XD91</accession>
<organism evidence="3 4">
    <name type="scientific">Populibacterium corticicola</name>
    <dbReference type="NCBI Taxonomy" id="1812826"/>
    <lineage>
        <taxon>Bacteria</taxon>
        <taxon>Bacillati</taxon>
        <taxon>Actinomycetota</taxon>
        <taxon>Actinomycetes</taxon>
        <taxon>Micrococcales</taxon>
        <taxon>Jonesiaceae</taxon>
        <taxon>Populibacterium</taxon>
    </lineage>
</organism>
<dbReference type="InterPro" id="IPR013113">
    <property type="entry name" value="SIP_FAD-bd"/>
</dbReference>
<feature type="domain" description="Siderophore-interacting FAD-binding" evidence="2">
    <location>
        <begin position="72"/>
        <end position="120"/>
    </location>
</feature>
<dbReference type="Proteomes" id="UP001597391">
    <property type="component" value="Unassembled WGS sequence"/>
</dbReference>
<reference evidence="4" key="1">
    <citation type="journal article" date="2019" name="Int. J. Syst. Evol. Microbiol.">
        <title>The Global Catalogue of Microorganisms (GCM) 10K type strain sequencing project: providing services to taxonomists for standard genome sequencing and annotation.</title>
        <authorList>
            <consortium name="The Broad Institute Genomics Platform"/>
            <consortium name="The Broad Institute Genome Sequencing Center for Infectious Disease"/>
            <person name="Wu L."/>
            <person name="Ma J."/>
        </authorList>
    </citation>
    <scope>NUCLEOTIDE SEQUENCE [LARGE SCALE GENOMIC DNA]</scope>
    <source>
        <strain evidence="4">KCTC 33576</strain>
    </source>
</reference>
<dbReference type="RefSeq" id="WP_377466300.1">
    <property type="nucleotide sequence ID" value="NZ_JBHUOP010000003.1"/>
</dbReference>
<name>A0ABW5XD91_9MICO</name>
<dbReference type="InterPro" id="IPR039261">
    <property type="entry name" value="FNR_nucleotide-bd"/>
</dbReference>
<dbReference type="EMBL" id="JBHUOP010000003">
    <property type="protein sequence ID" value="MFD2840455.1"/>
    <property type="molecule type" value="Genomic_DNA"/>
</dbReference>
<comment type="caution">
    <text evidence="3">The sequence shown here is derived from an EMBL/GenBank/DDBJ whole genome shotgun (WGS) entry which is preliminary data.</text>
</comment>
<protein>
    <submittedName>
        <fullName evidence="3">Siderophore-interacting protein</fullName>
    </submittedName>
</protein>
<keyword evidence="4" id="KW-1185">Reference proteome</keyword>
<dbReference type="Gene3D" id="2.40.30.10">
    <property type="entry name" value="Translation factors"/>
    <property type="match status" value="1"/>
</dbReference>
<dbReference type="Gene3D" id="3.40.50.80">
    <property type="entry name" value="Nucleotide-binding domain of ferredoxin-NADP reductase (FNR) module"/>
    <property type="match status" value="1"/>
</dbReference>
<evidence type="ECO:0000259" key="1">
    <source>
        <dbReference type="Pfam" id="PF04954"/>
    </source>
</evidence>
<sequence length="279" mass="31234">MENTPTLVVTPPDTEEHNRGLVYETAEILDISYPTSTLARLSAKLLTSGEDNGWQRPNVSFRICLGPEFSEATRIYTVRDFDPATHVLTIDVVIHGETSPMMLWVKTLSPGSQFKLIGPRPHFILPEVGDHKVAIFADETAIPALYSILDNYSGGLQGTVWVTARDELVFNELPRLDGLNYEYLPTPADHGHVLAQAAVALEKPEDHVVWAAGERDEMRTIRRHFRQTVGLAKDDVAVFGYWKKGMSNTEIDFHRKANYLALISEGKSMEDIDDLAIDM</sequence>
<dbReference type="CDD" id="cd06193">
    <property type="entry name" value="siderophore_interacting"/>
    <property type="match status" value="1"/>
</dbReference>
<evidence type="ECO:0000259" key="2">
    <source>
        <dbReference type="Pfam" id="PF08021"/>
    </source>
</evidence>